<accession>A0A5K8AA59</accession>
<gene>
    <name evidence="1" type="ORF">DSCOOX_25590</name>
</gene>
<evidence type="ECO:0000313" key="1">
    <source>
        <dbReference type="EMBL" id="BBO89379.1"/>
    </source>
</evidence>
<name>A0A5K8AA59_9BACT</name>
<dbReference type="InterPro" id="IPR036597">
    <property type="entry name" value="Fido-like_dom_sf"/>
</dbReference>
<dbReference type="SUPFAM" id="SSF140931">
    <property type="entry name" value="Fic-like"/>
    <property type="match status" value="1"/>
</dbReference>
<dbReference type="Gene3D" id="1.10.3290.10">
    <property type="entry name" value="Fido-like domain"/>
    <property type="match status" value="1"/>
</dbReference>
<keyword evidence="2" id="KW-1185">Reference proteome</keyword>
<dbReference type="Proteomes" id="UP000422108">
    <property type="component" value="Chromosome"/>
</dbReference>
<dbReference type="RefSeq" id="WP_155310585.1">
    <property type="nucleotide sequence ID" value="NZ_AP021879.1"/>
</dbReference>
<sequence length="220" mass="25729">MACQCRIDIGRVEKSLRAVQRQFDRINDTLEMRREAMQDDIVTNMLAGYTYVNMLLEQDINPLHPKQLDHFLELNNIVLCGTDPQARFHYSGYIEATKRRFYTQDHFSIANVRAWAERHKQDTPWKRAAGVYILQLSRPQLFEEGNHRSGALLMSCILVRNGKPPFVLTVDNAKAYFDPSSLAKETHKTFIGVYYKLPKIKKKFSRFLERESKKQMLIKS</sequence>
<dbReference type="EMBL" id="AP021879">
    <property type="protein sequence ID" value="BBO89379.1"/>
    <property type="molecule type" value="Genomic_DNA"/>
</dbReference>
<protein>
    <recommendedName>
        <fullName evidence="3">Fido domain-containing protein</fullName>
    </recommendedName>
</protein>
<reference evidence="1 2" key="1">
    <citation type="submission" date="2019-11" db="EMBL/GenBank/DDBJ databases">
        <title>Comparative genomics of hydrocarbon-degrading Desulfosarcina strains.</title>
        <authorList>
            <person name="Watanabe M."/>
            <person name="Kojima H."/>
            <person name="Fukui M."/>
        </authorList>
    </citation>
    <scope>NUCLEOTIDE SEQUENCE [LARGE SCALE GENOMIC DNA]</scope>
    <source>
        <strain evidence="2">oXyS1</strain>
    </source>
</reference>
<organism evidence="1 2">
    <name type="scientific">Desulfosarcina ovata subsp. ovata</name>
    <dbReference type="NCBI Taxonomy" id="2752305"/>
    <lineage>
        <taxon>Bacteria</taxon>
        <taxon>Pseudomonadati</taxon>
        <taxon>Thermodesulfobacteriota</taxon>
        <taxon>Desulfobacteria</taxon>
        <taxon>Desulfobacterales</taxon>
        <taxon>Desulfosarcinaceae</taxon>
        <taxon>Desulfosarcina</taxon>
    </lineage>
</organism>
<evidence type="ECO:0008006" key="3">
    <source>
        <dbReference type="Google" id="ProtNLM"/>
    </source>
</evidence>
<proteinExistence type="predicted"/>
<evidence type="ECO:0000313" key="2">
    <source>
        <dbReference type="Proteomes" id="UP000422108"/>
    </source>
</evidence>
<dbReference type="AlphaFoldDB" id="A0A5K8AA59"/>